<dbReference type="Pfam" id="PF00563">
    <property type="entry name" value="EAL"/>
    <property type="match status" value="1"/>
</dbReference>
<dbReference type="InterPro" id="IPR029787">
    <property type="entry name" value="Nucleotide_cyclase"/>
</dbReference>
<dbReference type="Gene3D" id="3.20.20.450">
    <property type="entry name" value="EAL domain"/>
    <property type="match status" value="1"/>
</dbReference>
<dbReference type="InterPro" id="IPR050706">
    <property type="entry name" value="Cyclic-di-GMP_PDE-like"/>
</dbReference>
<sequence length="541" mass="58173">MSGGRLPRKLGETAVPMTPVPAGTPLAEIVALLRDDPDRPGVLIDSPTGPRLLSRSSRTLHDPLVLPAGTDIDLAAEAALARPDAERDEPVVVRWPDDRYGVAPVIGLLTAMAGRYARMSRADHLTGLPNRATVVAEGRQRLAAGTLAAIVHLGLDRFQEVNDMLGREGADTLLQRVAGALRDACRPQDLIARFEGDQFAVLVAHPVTDAARLGRRLADAIRGPHTIDGVPVSLEASVGVTEAGHRDIAVVGRRAVAAMHSAKKDRTGVVRWTEDLGLGQRADLRQLTELRAGIRAGHLLVQYQPLHDAADRTVRGAEALVRWQHPQRGMLPPGVFLPDAERSDVILELTDWVLAEAIHQAGVWHREGRGLPVSVNLSAAYLAQDRAVPTILALLRLEGLPASLLTVEITETAVLTRPDRAAARLAEIRAAGIRVAIDDFGTGYTSLGLLPELPIDELKIDRSFVMRMHDSKPHAVIIDSVIAIARALNLTVVAEGVEDEPTATALAEAGVDLLQGYHLNRPGPAELVHPNTRLSPVHTRQ</sequence>
<dbReference type="InterPro" id="IPR043128">
    <property type="entry name" value="Rev_trsase/Diguanyl_cyclase"/>
</dbReference>
<protein>
    <submittedName>
        <fullName evidence="3">Diguanylate cyclase (GGDEF) domain-containing protein</fullName>
    </submittedName>
</protein>
<dbReference type="SUPFAM" id="SSF55073">
    <property type="entry name" value="Nucleotide cyclase"/>
    <property type="match status" value="1"/>
</dbReference>
<gene>
    <name evidence="3" type="ORF">SAMN05421748_10168</name>
</gene>
<dbReference type="NCBIfam" id="TIGR00254">
    <property type="entry name" value="GGDEF"/>
    <property type="match status" value="1"/>
</dbReference>
<feature type="domain" description="GGDEF" evidence="2">
    <location>
        <begin position="146"/>
        <end position="275"/>
    </location>
</feature>
<evidence type="ECO:0000259" key="2">
    <source>
        <dbReference type="PROSITE" id="PS50887"/>
    </source>
</evidence>
<dbReference type="Gene3D" id="3.30.70.270">
    <property type="match status" value="1"/>
</dbReference>
<dbReference type="SMART" id="SM00052">
    <property type="entry name" value="EAL"/>
    <property type="match status" value="1"/>
</dbReference>
<dbReference type="PROSITE" id="PS50887">
    <property type="entry name" value="GGDEF"/>
    <property type="match status" value="1"/>
</dbReference>
<dbReference type="SMART" id="SM00267">
    <property type="entry name" value="GGDEF"/>
    <property type="match status" value="1"/>
</dbReference>
<evidence type="ECO:0000313" key="4">
    <source>
        <dbReference type="Proteomes" id="UP000219612"/>
    </source>
</evidence>
<dbReference type="CDD" id="cd01948">
    <property type="entry name" value="EAL"/>
    <property type="match status" value="1"/>
</dbReference>
<dbReference type="GO" id="GO:0071111">
    <property type="term" value="F:cyclic-guanylate-specific phosphodiesterase activity"/>
    <property type="evidence" value="ECO:0007669"/>
    <property type="project" value="InterPro"/>
</dbReference>
<dbReference type="InterPro" id="IPR000160">
    <property type="entry name" value="GGDEF_dom"/>
</dbReference>
<dbReference type="InterPro" id="IPR035919">
    <property type="entry name" value="EAL_sf"/>
</dbReference>
<feature type="domain" description="EAL" evidence="1">
    <location>
        <begin position="283"/>
        <end position="536"/>
    </location>
</feature>
<organism evidence="3 4">
    <name type="scientific">Paractinoplanes atraurantiacus</name>
    <dbReference type="NCBI Taxonomy" id="1036182"/>
    <lineage>
        <taxon>Bacteria</taxon>
        <taxon>Bacillati</taxon>
        <taxon>Actinomycetota</taxon>
        <taxon>Actinomycetes</taxon>
        <taxon>Micromonosporales</taxon>
        <taxon>Micromonosporaceae</taxon>
        <taxon>Paractinoplanes</taxon>
    </lineage>
</organism>
<reference evidence="3 4" key="1">
    <citation type="submission" date="2017-09" db="EMBL/GenBank/DDBJ databases">
        <authorList>
            <person name="Ehlers B."/>
            <person name="Leendertz F.H."/>
        </authorList>
    </citation>
    <scope>NUCLEOTIDE SEQUENCE [LARGE SCALE GENOMIC DNA]</scope>
    <source>
        <strain evidence="3 4">CGMCC 4.6857</strain>
    </source>
</reference>
<dbReference type="InterPro" id="IPR001633">
    <property type="entry name" value="EAL_dom"/>
</dbReference>
<name>A0A285EXX6_9ACTN</name>
<dbReference type="PROSITE" id="PS50883">
    <property type="entry name" value="EAL"/>
    <property type="match status" value="1"/>
</dbReference>
<evidence type="ECO:0000259" key="1">
    <source>
        <dbReference type="PROSITE" id="PS50883"/>
    </source>
</evidence>
<evidence type="ECO:0000313" key="3">
    <source>
        <dbReference type="EMBL" id="SNY03902.1"/>
    </source>
</evidence>
<dbReference type="PANTHER" id="PTHR33121">
    <property type="entry name" value="CYCLIC DI-GMP PHOSPHODIESTERASE PDEF"/>
    <property type="match status" value="1"/>
</dbReference>
<dbReference type="PANTHER" id="PTHR33121:SF70">
    <property type="entry name" value="SIGNALING PROTEIN YKOW"/>
    <property type="match status" value="1"/>
</dbReference>
<dbReference type="Pfam" id="PF00990">
    <property type="entry name" value="GGDEF"/>
    <property type="match status" value="1"/>
</dbReference>
<dbReference type="SUPFAM" id="SSF141868">
    <property type="entry name" value="EAL domain-like"/>
    <property type="match status" value="1"/>
</dbReference>
<keyword evidence="4" id="KW-1185">Reference proteome</keyword>
<dbReference type="AlphaFoldDB" id="A0A285EXX6"/>
<accession>A0A285EXX6</accession>
<dbReference type="EMBL" id="OBDY01000001">
    <property type="protein sequence ID" value="SNY03902.1"/>
    <property type="molecule type" value="Genomic_DNA"/>
</dbReference>
<dbReference type="CDD" id="cd01949">
    <property type="entry name" value="GGDEF"/>
    <property type="match status" value="1"/>
</dbReference>
<dbReference type="Proteomes" id="UP000219612">
    <property type="component" value="Unassembled WGS sequence"/>
</dbReference>
<proteinExistence type="predicted"/>